<keyword evidence="1" id="KW-0560">Oxidoreductase</keyword>
<dbReference type="InterPro" id="IPR036661">
    <property type="entry name" value="Luciferase-like_sf"/>
</dbReference>
<protein>
    <submittedName>
        <fullName evidence="3">5,10-methylenetetrahydromethanopterin reductase</fullName>
    </submittedName>
</protein>
<dbReference type="InterPro" id="IPR011251">
    <property type="entry name" value="Luciferase-like_dom"/>
</dbReference>
<dbReference type="GO" id="GO:0016705">
    <property type="term" value="F:oxidoreductase activity, acting on paired donors, with incorporation or reduction of molecular oxygen"/>
    <property type="evidence" value="ECO:0007669"/>
    <property type="project" value="InterPro"/>
</dbReference>
<proteinExistence type="predicted"/>
<dbReference type="SUPFAM" id="SSF51679">
    <property type="entry name" value="Bacterial luciferase-like"/>
    <property type="match status" value="1"/>
</dbReference>
<feature type="domain" description="Luciferase-like" evidence="2">
    <location>
        <begin position="18"/>
        <end position="294"/>
    </location>
</feature>
<dbReference type="InterPro" id="IPR050564">
    <property type="entry name" value="F420-G6PD/mer"/>
</dbReference>
<dbReference type="OrthoDB" id="3621573at2"/>
<dbReference type="Pfam" id="PF00296">
    <property type="entry name" value="Bac_luciferase"/>
    <property type="match status" value="1"/>
</dbReference>
<dbReference type="AlphaFoldDB" id="A0A173LRF0"/>
<evidence type="ECO:0000313" key="4">
    <source>
        <dbReference type="Proteomes" id="UP000186104"/>
    </source>
</evidence>
<dbReference type="STRING" id="499555.BJL86_2750"/>
<evidence type="ECO:0000313" key="3">
    <source>
        <dbReference type="EMBL" id="ANI93510.1"/>
    </source>
</evidence>
<evidence type="ECO:0000259" key="2">
    <source>
        <dbReference type="Pfam" id="PF00296"/>
    </source>
</evidence>
<dbReference type="Proteomes" id="UP000186104">
    <property type="component" value="Chromosome"/>
</dbReference>
<dbReference type="Gene3D" id="3.20.20.30">
    <property type="entry name" value="Luciferase-like domain"/>
    <property type="match status" value="1"/>
</dbReference>
<organism evidence="3 4">
    <name type="scientific">Dietzia timorensis</name>
    <dbReference type="NCBI Taxonomy" id="499555"/>
    <lineage>
        <taxon>Bacteria</taxon>
        <taxon>Bacillati</taxon>
        <taxon>Actinomycetota</taxon>
        <taxon>Actinomycetes</taxon>
        <taxon>Mycobacteriales</taxon>
        <taxon>Dietziaceae</taxon>
        <taxon>Dietzia</taxon>
    </lineage>
</organism>
<reference evidence="3 4" key="1">
    <citation type="submission" date="2016-06" db="EMBL/GenBank/DDBJ databases">
        <title>Complete genome sequence of a saline-alkali tolerant type strain Dietzia timorensis ID05-A0528T.</title>
        <authorList>
            <person name="Wu X."/>
        </authorList>
    </citation>
    <scope>NUCLEOTIDE SEQUENCE [LARGE SCALE GENOMIC DNA]</scope>
    <source>
        <strain evidence="3 4">ID05-A0528</strain>
    </source>
</reference>
<dbReference type="PANTHER" id="PTHR43244">
    <property type="match status" value="1"/>
</dbReference>
<name>A0A173LRF0_9ACTN</name>
<accession>A0A173LRF0</accession>
<gene>
    <name evidence="3" type="ORF">BJL86_2750</name>
</gene>
<dbReference type="KEGG" id="dtm:BJL86_2750"/>
<evidence type="ECO:0000256" key="1">
    <source>
        <dbReference type="ARBA" id="ARBA00023002"/>
    </source>
</evidence>
<keyword evidence="4" id="KW-1185">Reference proteome</keyword>
<dbReference type="RefSeq" id="WP_075845035.1">
    <property type="nucleotide sequence ID" value="NZ_CP015961.1"/>
</dbReference>
<dbReference type="EMBL" id="CP015961">
    <property type="protein sequence ID" value="ANI93510.1"/>
    <property type="molecule type" value="Genomic_DNA"/>
</dbReference>
<dbReference type="PANTHER" id="PTHR43244:SF1">
    <property type="entry name" value="5,10-METHYLENETETRAHYDROMETHANOPTERIN REDUCTASE"/>
    <property type="match status" value="1"/>
</dbReference>
<sequence length="333" mass="35484">MNNPAFSLSAYAPYSTPDVASMAWWVAMSSTLKLDRIWFGQQTFAPVVAGVGYASGRGHRAAVGTAVTVMPTTTPFATAQELRATSRLTGKKTCGYLSPGYPEIQRRMTGSQWASPLTATREFVAAVRSLLAGADTDIRGEYFHTAHQATGVDDSESCEIGLGVLRPGMARLAGEIADGFITWLSGAEYFSQVLCAEANAAADAAGRSRPRAVATLHAAPEVPDADVPDIVRGAIGPHLSAPHYRDMLERSGIPLHEIPTDVDLRNVADRGLFCTGDHQEIIDRANALAFAGADEVSIVLHQRPGQGLTELFDDWAALAAAHDPVLQRNELAS</sequence>